<comment type="caution">
    <text evidence="4">The sequence shown here is derived from an EMBL/GenBank/DDBJ whole genome shotgun (WGS) entry which is preliminary data.</text>
</comment>
<dbReference type="GeneID" id="303203866"/>
<dbReference type="RefSeq" id="WP_051616686.1">
    <property type="nucleotide sequence ID" value="NZ_JGYQ01000007.1"/>
</dbReference>
<dbReference type="InterPro" id="IPR036111">
    <property type="entry name" value="Mal/L-sulfo/L-lacto_DH-like_sf"/>
</dbReference>
<keyword evidence="5" id="KW-1185">Reference proteome</keyword>
<dbReference type="InterPro" id="IPR043144">
    <property type="entry name" value="Mal/L-sulf/L-lact_DH-like_ah"/>
</dbReference>
<protein>
    <submittedName>
        <fullName evidence="4">Malate/L-lactate dehydrogenase</fullName>
        <ecNumber evidence="4">1.1.1.37</ecNumber>
    </submittedName>
</protein>
<name>A0A086ZPY5_9BIFI</name>
<accession>A0A086ZPY5</accession>
<dbReference type="OrthoDB" id="924592at2"/>
<dbReference type="Gene3D" id="1.10.1530.10">
    <property type="match status" value="1"/>
</dbReference>
<evidence type="ECO:0000313" key="4">
    <source>
        <dbReference type="EMBL" id="KFI48585.1"/>
    </source>
</evidence>
<evidence type="ECO:0000313" key="5">
    <source>
        <dbReference type="Proteomes" id="UP000029093"/>
    </source>
</evidence>
<feature type="compositionally biased region" description="Low complexity" evidence="3">
    <location>
        <begin position="379"/>
        <end position="388"/>
    </location>
</feature>
<dbReference type="EC" id="1.1.1.37" evidence="4"/>
<feature type="region of interest" description="Disordered" evidence="3">
    <location>
        <begin position="362"/>
        <end position="388"/>
    </location>
</feature>
<dbReference type="PANTHER" id="PTHR11091:SF0">
    <property type="entry name" value="MALATE DEHYDROGENASE"/>
    <property type="match status" value="1"/>
</dbReference>
<dbReference type="Pfam" id="PF02615">
    <property type="entry name" value="Ldh_2"/>
    <property type="match status" value="1"/>
</dbReference>
<dbReference type="Gene3D" id="3.30.1370.60">
    <property type="entry name" value="Hypothetical oxidoreductase yiak, domain 2"/>
    <property type="match status" value="1"/>
</dbReference>
<evidence type="ECO:0000256" key="1">
    <source>
        <dbReference type="ARBA" id="ARBA00006056"/>
    </source>
</evidence>
<dbReference type="SUPFAM" id="SSF89733">
    <property type="entry name" value="L-sulfolactate dehydrogenase-like"/>
    <property type="match status" value="1"/>
</dbReference>
<evidence type="ECO:0000256" key="2">
    <source>
        <dbReference type="ARBA" id="ARBA00023002"/>
    </source>
</evidence>
<evidence type="ECO:0000256" key="3">
    <source>
        <dbReference type="SAM" id="MobiDB-lite"/>
    </source>
</evidence>
<dbReference type="InterPro" id="IPR043143">
    <property type="entry name" value="Mal/L-sulf/L-lact_DH-like_NADP"/>
</dbReference>
<dbReference type="AlphaFoldDB" id="A0A086ZPY5"/>
<dbReference type="EMBL" id="JGYQ01000007">
    <property type="protein sequence ID" value="KFI48585.1"/>
    <property type="molecule type" value="Genomic_DNA"/>
</dbReference>
<dbReference type="PANTHER" id="PTHR11091">
    <property type="entry name" value="OXIDOREDUCTASE-RELATED"/>
    <property type="match status" value="1"/>
</dbReference>
<keyword evidence="2 4" id="KW-0560">Oxidoreductase</keyword>
<gene>
    <name evidence="4" type="ORF">BBOU_0714</name>
</gene>
<sequence length="402" mass="42202">MPRIFQVSVPSLRVTLSSIFRKQGFNSTDALYLAGTLIDADQRGISSHGTQRMAMYDAKIRHRIIDPHARPGIVRSKGASLLIDAHAAMGQLAMREATNLAIGLAQSHGVGLVTVRNSNHFGTAGQYARKAADSGFVGIVSTNSNPIVAPTHTAVPALGSNPIAVAAGYGNDQLDFDAATSTVSLGKVEVHEKTQSLIAADWAVDAHGDVEHDPVAIMNAIRSKPRRAALTPLGGPGENGGGYKGYGLGLAVELLTGLLGDAPASIDLNGTRISHSILAISPEAYGGSDALAARVSQLAKRLRSLPSSDGHPVLFPGDKERAALAQHHDTVPIDEVTYKQVRDIAWGLDIDEPQIVRIDDGDSAIATGNGKTDDTPHETTNIGETTSTTAYANTPIITQTSR</sequence>
<reference evidence="4 5" key="1">
    <citation type="submission" date="2014-03" db="EMBL/GenBank/DDBJ databases">
        <title>Genomics of Bifidobacteria.</title>
        <authorList>
            <person name="Ventura M."/>
            <person name="Milani C."/>
            <person name="Lugli G.A."/>
        </authorList>
    </citation>
    <scope>NUCLEOTIDE SEQUENCE [LARGE SCALE GENOMIC DNA]</scope>
    <source>
        <strain evidence="4 5">LMG 10736</strain>
    </source>
</reference>
<comment type="similarity">
    <text evidence="1">Belongs to the LDH2/MDH2 oxidoreductase family.</text>
</comment>
<proteinExistence type="inferred from homology"/>
<organism evidence="4 5">
    <name type="scientific">Bifidobacterium boum</name>
    <dbReference type="NCBI Taxonomy" id="78343"/>
    <lineage>
        <taxon>Bacteria</taxon>
        <taxon>Bacillati</taxon>
        <taxon>Actinomycetota</taxon>
        <taxon>Actinomycetes</taxon>
        <taxon>Bifidobacteriales</taxon>
        <taxon>Bifidobacteriaceae</taxon>
        <taxon>Bifidobacterium</taxon>
    </lineage>
</organism>
<dbReference type="GO" id="GO:0030060">
    <property type="term" value="F:L-malate dehydrogenase (NAD+) activity"/>
    <property type="evidence" value="ECO:0007669"/>
    <property type="project" value="UniProtKB-EC"/>
</dbReference>
<dbReference type="InterPro" id="IPR003767">
    <property type="entry name" value="Malate/L-lactate_DH-like"/>
</dbReference>
<dbReference type="Proteomes" id="UP000029093">
    <property type="component" value="Unassembled WGS sequence"/>
</dbReference>